<evidence type="ECO:0000259" key="3">
    <source>
        <dbReference type="Pfam" id="PF05569"/>
    </source>
</evidence>
<evidence type="ECO:0000256" key="2">
    <source>
        <dbReference type="SAM" id="Phobius"/>
    </source>
</evidence>
<evidence type="ECO:0000256" key="1">
    <source>
        <dbReference type="SAM" id="MobiDB-lite"/>
    </source>
</evidence>
<keyword evidence="2" id="KW-0812">Transmembrane</keyword>
<evidence type="ECO:0000313" key="5">
    <source>
        <dbReference type="Proteomes" id="UP000315647"/>
    </source>
</evidence>
<keyword evidence="5" id="KW-1185">Reference proteome</keyword>
<dbReference type="Gene3D" id="3.30.2010.10">
    <property type="entry name" value="Metalloproteases ('zincins'), catalytic domain"/>
    <property type="match status" value="1"/>
</dbReference>
<feature type="transmembrane region" description="Helical" evidence="2">
    <location>
        <begin position="225"/>
        <end position="245"/>
    </location>
</feature>
<dbReference type="CDD" id="cd07341">
    <property type="entry name" value="M56_BlaR1_MecR1_like"/>
    <property type="match status" value="1"/>
</dbReference>
<protein>
    <submittedName>
        <fullName evidence="4">Regulatory protein BlaR1</fullName>
    </submittedName>
</protein>
<dbReference type="RefSeq" id="WP_145450924.1">
    <property type="nucleotide sequence ID" value="NZ_CP037421.1"/>
</dbReference>
<keyword evidence="2" id="KW-1133">Transmembrane helix</keyword>
<dbReference type="PANTHER" id="PTHR34978">
    <property type="entry name" value="POSSIBLE SENSOR-TRANSDUCER PROTEIN BLAR"/>
    <property type="match status" value="1"/>
</dbReference>
<feature type="transmembrane region" description="Helical" evidence="2">
    <location>
        <begin position="40"/>
        <end position="60"/>
    </location>
</feature>
<dbReference type="PANTHER" id="PTHR34978:SF3">
    <property type="entry name" value="SLR0241 PROTEIN"/>
    <property type="match status" value="1"/>
</dbReference>
<dbReference type="Proteomes" id="UP000315647">
    <property type="component" value="Chromosome"/>
</dbReference>
<reference evidence="4 5" key="1">
    <citation type="submission" date="2019-03" db="EMBL/GenBank/DDBJ databases">
        <title>Deep-cultivation of Planctomycetes and their phenomic and genomic characterization uncovers novel biology.</title>
        <authorList>
            <person name="Wiegand S."/>
            <person name="Jogler M."/>
            <person name="Boedeker C."/>
            <person name="Pinto D."/>
            <person name="Vollmers J."/>
            <person name="Rivas-Marin E."/>
            <person name="Kohn T."/>
            <person name="Peeters S.H."/>
            <person name="Heuer A."/>
            <person name="Rast P."/>
            <person name="Oberbeckmann S."/>
            <person name="Bunk B."/>
            <person name="Jeske O."/>
            <person name="Meyerdierks A."/>
            <person name="Storesund J.E."/>
            <person name="Kallscheuer N."/>
            <person name="Luecker S."/>
            <person name="Lage O.M."/>
            <person name="Pohl T."/>
            <person name="Merkel B.J."/>
            <person name="Hornburger P."/>
            <person name="Mueller R.-W."/>
            <person name="Bruemmer F."/>
            <person name="Labrenz M."/>
            <person name="Spormann A.M."/>
            <person name="Op den Camp H."/>
            <person name="Overmann J."/>
            <person name="Amann R."/>
            <person name="Jetten M.S.M."/>
            <person name="Mascher T."/>
            <person name="Medema M.H."/>
            <person name="Devos D.P."/>
            <person name="Kaster A.-K."/>
            <person name="Ovreas L."/>
            <person name="Rohde M."/>
            <person name="Galperin M.Y."/>
            <person name="Jogler C."/>
        </authorList>
    </citation>
    <scope>NUCLEOTIDE SEQUENCE [LARGE SCALE GENOMIC DNA]</scope>
    <source>
        <strain evidence="4 5">Enr10</strain>
    </source>
</reference>
<feature type="compositionally biased region" description="Polar residues" evidence="1">
    <location>
        <begin position="355"/>
        <end position="367"/>
    </location>
</feature>
<dbReference type="InterPro" id="IPR008756">
    <property type="entry name" value="Peptidase_M56"/>
</dbReference>
<dbReference type="InterPro" id="IPR052173">
    <property type="entry name" value="Beta-lactam_resp_regulator"/>
</dbReference>
<sequence length="487" mass="54955">MPLLLYCLLWNLLLVTVLALFLWAVGLLPVLQNRPALRQILWLLVLLKLVTPPLMTVPILPETRVMEWSESAQKSLATELYGSLFIHDDRVAHDLADTGNIIEDNTQPRQLWNSAVLFSVFSLLGTLILWSKLIAKHFRMRNLLTRFQAGSQRAEQVLQQLCAHFHLKQKPALVVIDAACSPMLWSGKRRKTIILPRTFSEVASEEQLRHVLAHELAHLVRRDQLASLVAFVITSLFWWNPVAWFARREMLMAMECCCDALAIERSASSRQLYAKTLLSVVDTLSHSESVLPVAGAQFGEFQSFKRRIKMIARSRVKFTLSPAACLLTVSCGLMVMTLLPISAGAEPKQLKDETVPQTKVSVNSDQGAQAAETQEKPKPGTATYHKPGISHAQLVSWGVETSLRGYFFDTEEAAESFAKTIEAFRIARRFQLEISEYSLFDNDNHKILMPSNHAEQLQIDSNKVILLQGDRKQHQRVEQIMKALGAE</sequence>
<feature type="domain" description="Peptidase M56" evidence="3">
    <location>
        <begin position="19"/>
        <end position="311"/>
    </location>
</feature>
<proteinExistence type="predicted"/>
<dbReference type="EMBL" id="CP037421">
    <property type="protein sequence ID" value="QDT28415.1"/>
    <property type="molecule type" value="Genomic_DNA"/>
</dbReference>
<feature type="transmembrane region" description="Helical" evidence="2">
    <location>
        <begin position="12"/>
        <end position="31"/>
    </location>
</feature>
<accession>A0A517QA23</accession>
<feature type="region of interest" description="Disordered" evidence="1">
    <location>
        <begin position="350"/>
        <end position="386"/>
    </location>
</feature>
<dbReference type="AlphaFoldDB" id="A0A517QA23"/>
<name>A0A517QA23_9PLAN</name>
<gene>
    <name evidence="4" type="primary">blaR1_5</name>
    <name evidence="4" type="ORF">Enr10x_37570</name>
</gene>
<organism evidence="4 5">
    <name type="scientific">Gimesia panareensis</name>
    <dbReference type="NCBI Taxonomy" id="2527978"/>
    <lineage>
        <taxon>Bacteria</taxon>
        <taxon>Pseudomonadati</taxon>
        <taxon>Planctomycetota</taxon>
        <taxon>Planctomycetia</taxon>
        <taxon>Planctomycetales</taxon>
        <taxon>Planctomycetaceae</taxon>
        <taxon>Gimesia</taxon>
    </lineage>
</organism>
<dbReference type="Pfam" id="PF05569">
    <property type="entry name" value="Peptidase_M56"/>
    <property type="match status" value="1"/>
</dbReference>
<feature type="transmembrane region" description="Helical" evidence="2">
    <location>
        <begin position="111"/>
        <end position="131"/>
    </location>
</feature>
<keyword evidence="2" id="KW-0472">Membrane</keyword>
<feature type="transmembrane region" description="Helical" evidence="2">
    <location>
        <begin position="320"/>
        <end position="341"/>
    </location>
</feature>
<evidence type="ECO:0000313" key="4">
    <source>
        <dbReference type="EMBL" id="QDT28415.1"/>
    </source>
</evidence>